<evidence type="ECO:0000313" key="8">
    <source>
        <dbReference type="EMBL" id="SFP60708.1"/>
    </source>
</evidence>
<dbReference type="Proteomes" id="UP000321547">
    <property type="component" value="Unassembled WGS sequence"/>
</dbReference>
<dbReference type="GO" id="GO:0005829">
    <property type="term" value="C:cytosol"/>
    <property type="evidence" value="ECO:0007669"/>
    <property type="project" value="TreeGrafter"/>
</dbReference>
<dbReference type="EMBL" id="BJWI01000034">
    <property type="protein sequence ID" value="GEM02377.1"/>
    <property type="molecule type" value="Genomic_DNA"/>
</dbReference>
<evidence type="ECO:0000313" key="10">
    <source>
        <dbReference type="Proteomes" id="UP000321547"/>
    </source>
</evidence>
<dbReference type="InterPro" id="IPR018120">
    <property type="entry name" value="Glyco_hydro_1_AS"/>
</dbReference>
<reference evidence="8 9" key="1">
    <citation type="submission" date="2016-10" db="EMBL/GenBank/DDBJ databases">
        <authorList>
            <person name="de Groot N.N."/>
        </authorList>
    </citation>
    <scope>NUCLEOTIDE SEQUENCE [LARGE SCALE GENOMIC DNA]</scope>
    <source>
        <strain evidence="8 9">DSM 17073</strain>
    </source>
</reference>
<dbReference type="Pfam" id="PF00232">
    <property type="entry name" value="Glyco_hydro_1"/>
    <property type="match status" value="1"/>
</dbReference>
<proteinExistence type="inferred from homology"/>
<dbReference type="PROSITE" id="PS00653">
    <property type="entry name" value="GLYCOSYL_HYDROL_F1_2"/>
    <property type="match status" value="1"/>
</dbReference>
<dbReference type="STRING" id="306540.SAMN05421839_13311"/>
<evidence type="ECO:0000256" key="1">
    <source>
        <dbReference type="ARBA" id="ARBA00010838"/>
    </source>
</evidence>
<evidence type="ECO:0000256" key="2">
    <source>
        <dbReference type="ARBA" id="ARBA00022801"/>
    </source>
</evidence>
<dbReference type="Gene3D" id="3.20.20.80">
    <property type="entry name" value="Glycosidases"/>
    <property type="match status" value="1"/>
</dbReference>
<gene>
    <name evidence="7" type="ORF">HHA03_19090</name>
    <name evidence="8" type="ORF">SAMN05421839_13311</name>
</gene>
<evidence type="ECO:0000313" key="9">
    <source>
        <dbReference type="Proteomes" id="UP000242243"/>
    </source>
</evidence>
<evidence type="ECO:0000313" key="7">
    <source>
        <dbReference type="EMBL" id="GEM02377.1"/>
    </source>
</evidence>
<dbReference type="PRINTS" id="PR00131">
    <property type="entry name" value="GLHYDRLASE1"/>
</dbReference>
<evidence type="ECO:0000256" key="6">
    <source>
        <dbReference type="RuleBase" id="RU004468"/>
    </source>
</evidence>
<dbReference type="InterPro" id="IPR033132">
    <property type="entry name" value="GH_1_N_CS"/>
</dbReference>
<keyword evidence="3 6" id="KW-0326">Glycosidase</keyword>
<keyword evidence="2 6" id="KW-0378">Hydrolase</keyword>
<dbReference type="RefSeq" id="WP_089833128.1">
    <property type="nucleotide sequence ID" value="NZ_BJWI01000034.1"/>
</dbReference>
<reference evidence="7 10" key="2">
    <citation type="submission" date="2019-07" db="EMBL/GenBank/DDBJ databases">
        <title>Whole genome shotgun sequence of Halolactibacillus halophilus NBRC 100868.</title>
        <authorList>
            <person name="Hosoyama A."/>
            <person name="Uohara A."/>
            <person name="Ohji S."/>
            <person name="Ichikawa N."/>
        </authorList>
    </citation>
    <scope>NUCLEOTIDE SEQUENCE [LARGE SCALE GENOMIC DNA]</scope>
    <source>
        <strain evidence="7 10">NBRC 100868</strain>
    </source>
</reference>
<protein>
    <submittedName>
        <fullName evidence="8">6-phospho-beta-glucosidase</fullName>
    </submittedName>
    <submittedName>
        <fullName evidence="7">Aryl-phospho-beta-D-glucosidase</fullName>
    </submittedName>
</protein>
<evidence type="ECO:0000256" key="4">
    <source>
        <dbReference type="PROSITE-ProRule" id="PRU10055"/>
    </source>
</evidence>
<dbReference type="PANTHER" id="PTHR10353:SF136">
    <property type="entry name" value="ARYL-PHOSPHO-BETA-D-GLUCOSIDASE BGLC"/>
    <property type="match status" value="1"/>
</dbReference>
<evidence type="ECO:0000256" key="5">
    <source>
        <dbReference type="RuleBase" id="RU003690"/>
    </source>
</evidence>
<dbReference type="GO" id="GO:0008422">
    <property type="term" value="F:beta-glucosidase activity"/>
    <property type="evidence" value="ECO:0007669"/>
    <property type="project" value="TreeGrafter"/>
</dbReference>
<feature type="active site" description="Nucleophile" evidence="4">
    <location>
        <position position="378"/>
    </location>
</feature>
<dbReference type="SUPFAM" id="SSF51445">
    <property type="entry name" value="(Trans)glycosidases"/>
    <property type="match status" value="1"/>
</dbReference>
<dbReference type="InterPro" id="IPR001360">
    <property type="entry name" value="Glyco_hydro_1"/>
</dbReference>
<dbReference type="FunFam" id="3.20.20.80:FF:000004">
    <property type="entry name" value="Beta-glucosidase 6-phospho-beta-glucosidase"/>
    <property type="match status" value="1"/>
</dbReference>
<sequence length="478" mass="54978">MQHETKTPFPTDFLWGSASAAYQIEGAHDADGKGPSVWDVYTKIPGTTFKDTNGDIAVDHYHRFEEDVKLMHEQGLKAYRFSIAWSRIYPEGSGEVNEQGLKFYDKLIDLLLHYNIEPIITVYHWDVPQALMDKYGAWESREIIKDFDTYCQTLFKRYGDRVKYWVTLNEQNIFVGLGYQKALHPPGVKDLKRMYEANHIANLANATVINSFHALVSDGQIGPSFAYSPTYPYDADPKHIIAQENAESLNAHWWMDVYAFGRYPKVIWNYLEKQGLTPTIEDGDFELLASAKPDFMGLNYYQTATIKHNPLDGVGEAAMNTTGKKGTQEESGIEGLFKQVSNPYLETTDWDWTIDPDGLRVALRRIESRYHLPILITENGLGAFDTLEDGDVVNDDYRIDFLEKHIVAIQDAISDGVTVLGYCTWSFTDLLSWLNGYQKRYGFVYVNRDEEGPKDLRRIKKKSYYWYKDVMDRNGLKE</sequence>
<dbReference type="EMBL" id="FOXC01000033">
    <property type="protein sequence ID" value="SFP60708.1"/>
    <property type="molecule type" value="Genomic_DNA"/>
</dbReference>
<dbReference type="InterPro" id="IPR017853">
    <property type="entry name" value="GH"/>
</dbReference>
<accession>A0A1I5RQB2</accession>
<dbReference type="OrthoDB" id="9765195at2"/>
<organism evidence="8 9">
    <name type="scientific">Halolactibacillus halophilus</name>
    <dbReference type="NCBI Taxonomy" id="306540"/>
    <lineage>
        <taxon>Bacteria</taxon>
        <taxon>Bacillati</taxon>
        <taxon>Bacillota</taxon>
        <taxon>Bacilli</taxon>
        <taxon>Bacillales</taxon>
        <taxon>Bacillaceae</taxon>
        <taxon>Halolactibacillus</taxon>
    </lineage>
</organism>
<dbReference type="Proteomes" id="UP000242243">
    <property type="component" value="Unassembled WGS sequence"/>
</dbReference>
<dbReference type="PROSITE" id="PS00572">
    <property type="entry name" value="GLYCOSYL_HYDROL_F1_1"/>
    <property type="match status" value="1"/>
</dbReference>
<comment type="similarity">
    <text evidence="1 5">Belongs to the glycosyl hydrolase 1 family.</text>
</comment>
<dbReference type="AlphaFoldDB" id="A0A1I5RQB2"/>
<evidence type="ECO:0000256" key="3">
    <source>
        <dbReference type="ARBA" id="ARBA00023295"/>
    </source>
</evidence>
<dbReference type="GO" id="GO:0016052">
    <property type="term" value="P:carbohydrate catabolic process"/>
    <property type="evidence" value="ECO:0007669"/>
    <property type="project" value="TreeGrafter"/>
</dbReference>
<dbReference type="PANTHER" id="PTHR10353">
    <property type="entry name" value="GLYCOSYL HYDROLASE"/>
    <property type="match status" value="1"/>
</dbReference>
<keyword evidence="10" id="KW-1185">Reference proteome</keyword>
<name>A0A1I5RQB2_9BACI</name>